<name>A0A4R2S1I8_9BACL</name>
<keyword evidence="1" id="KW-0812">Transmembrane</keyword>
<protein>
    <submittedName>
        <fullName evidence="2">Uncharacterized protein DUF2500</fullName>
    </submittedName>
</protein>
<organism evidence="2 3">
    <name type="scientific">Baia soyae</name>
    <dbReference type="NCBI Taxonomy" id="1544746"/>
    <lineage>
        <taxon>Bacteria</taxon>
        <taxon>Bacillati</taxon>
        <taxon>Bacillota</taxon>
        <taxon>Bacilli</taxon>
        <taxon>Bacillales</taxon>
        <taxon>Thermoactinomycetaceae</taxon>
        <taxon>Baia</taxon>
    </lineage>
</organism>
<dbReference type="OrthoDB" id="282886at2"/>
<keyword evidence="1" id="KW-0472">Membrane</keyword>
<keyword evidence="1" id="KW-1133">Transmembrane helix</keyword>
<evidence type="ECO:0000313" key="3">
    <source>
        <dbReference type="Proteomes" id="UP000294746"/>
    </source>
</evidence>
<dbReference type="InterPro" id="IPR019635">
    <property type="entry name" value="DUF2500"/>
</dbReference>
<feature type="transmembrane region" description="Helical" evidence="1">
    <location>
        <begin position="6"/>
        <end position="30"/>
    </location>
</feature>
<evidence type="ECO:0000256" key="1">
    <source>
        <dbReference type="SAM" id="Phobius"/>
    </source>
</evidence>
<proteinExistence type="predicted"/>
<dbReference type="EMBL" id="SLXV01000003">
    <property type="protein sequence ID" value="TCP70210.1"/>
    <property type="molecule type" value="Genomic_DNA"/>
</dbReference>
<accession>A0A4R2S1I8</accession>
<dbReference type="Gene3D" id="2.40.50.660">
    <property type="match status" value="1"/>
</dbReference>
<reference evidence="2 3" key="1">
    <citation type="submission" date="2019-03" db="EMBL/GenBank/DDBJ databases">
        <title>Genomic Encyclopedia of Type Strains, Phase IV (KMG-IV): sequencing the most valuable type-strain genomes for metagenomic binning, comparative biology and taxonomic classification.</title>
        <authorList>
            <person name="Goeker M."/>
        </authorList>
    </citation>
    <scope>NUCLEOTIDE SEQUENCE [LARGE SCALE GENOMIC DNA]</scope>
    <source>
        <strain evidence="2 3">DSM 46831</strain>
    </source>
</reference>
<sequence length="109" mass="12499">MESIGSLIGYLIMGFFIIVFGGVIIFFISISIRGLFRWIRNNHQPVQAINARVISRRAIKQYTFIAFEGENGDRMEFRMSRSKSVLVVGDTGVLTFQGTRFKGFQRTRL</sequence>
<keyword evidence="3" id="KW-1185">Reference proteome</keyword>
<gene>
    <name evidence="2" type="ORF">EDD57_10323</name>
</gene>
<dbReference type="Pfam" id="PF10694">
    <property type="entry name" value="DUF2500"/>
    <property type="match status" value="1"/>
</dbReference>
<dbReference type="RefSeq" id="WP_131847700.1">
    <property type="nucleotide sequence ID" value="NZ_SLXV01000003.1"/>
</dbReference>
<dbReference type="Proteomes" id="UP000294746">
    <property type="component" value="Unassembled WGS sequence"/>
</dbReference>
<evidence type="ECO:0000313" key="2">
    <source>
        <dbReference type="EMBL" id="TCP70210.1"/>
    </source>
</evidence>
<comment type="caution">
    <text evidence="2">The sequence shown here is derived from an EMBL/GenBank/DDBJ whole genome shotgun (WGS) entry which is preliminary data.</text>
</comment>
<dbReference type="AlphaFoldDB" id="A0A4R2S1I8"/>